<keyword evidence="4" id="KW-1185">Reference proteome</keyword>
<evidence type="ECO:0000256" key="1">
    <source>
        <dbReference type="ARBA" id="ARBA00022801"/>
    </source>
</evidence>
<organism evidence="3 4">
    <name type="scientific">Citrobacter telavivensis</name>
    <dbReference type="NCBI Taxonomy" id="2653932"/>
    <lineage>
        <taxon>Bacteria</taxon>
        <taxon>Pseudomonadati</taxon>
        <taxon>Pseudomonadota</taxon>
        <taxon>Gammaproteobacteria</taxon>
        <taxon>Enterobacterales</taxon>
        <taxon>Enterobacteriaceae</taxon>
        <taxon>Citrobacter</taxon>
    </lineage>
</organism>
<dbReference type="GO" id="GO:0016052">
    <property type="term" value="P:carbohydrate catabolic process"/>
    <property type="evidence" value="ECO:0007669"/>
    <property type="project" value="InterPro"/>
</dbReference>
<keyword evidence="2" id="KW-0326">Glycosidase</keyword>
<keyword evidence="1" id="KW-0378">Hydrolase</keyword>
<dbReference type="InterPro" id="IPR002252">
    <property type="entry name" value="Glyco_hydro_36"/>
</dbReference>
<feature type="non-terminal residue" evidence="3">
    <location>
        <position position="1"/>
    </location>
</feature>
<dbReference type="Proteomes" id="UP000475079">
    <property type="component" value="Unassembled WGS sequence"/>
</dbReference>
<dbReference type="AlphaFoldDB" id="A0A6L5EI94"/>
<accession>A0A6L5EI94</accession>
<name>A0A6L5EI94_9ENTR</name>
<evidence type="ECO:0000313" key="3">
    <source>
        <dbReference type="EMBL" id="MPQ54961.1"/>
    </source>
</evidence>
<protein>
    <submittedName>
        <fullName evidence="3">Alpha-galactosidase</fullName>
    </submittedName>
</protein>
<dbReference type="GO" id="GO:0004557">
    <property type="term" value="F:alpha-galactosidase activity"/>
    <property type="evidence" value="ECO:0007669"/>
    <property type="project" value="InterPro"/>
</dbReference>
<evidence type="ECO:0000313" key="4">
    <source>
        <dbReference type="Proteomes" id="UP000475079"/>
    </source>
</evidence>
<dbReference type="SUPFAM" id="SSF51445">
    <property type="entry name" value="(Trans)glycosidases"/>
    <property type="match status" value="1"/>
</dbReference>
<dbReference type="InterPro" id="IPR000111">
    <property type="entry name" value="Glyco_hydro_27/36_CS"/>
</dbReference>
<dbReference type="PRINTS" id="PR00743">
    <property type="entry name" value="GLHYDRLASE36"/>
</dbReference>
<proteinExistence type="predicted"/>
<dbReference type="Pfam" id="PF02065">
    <property type="entry name" value="Melibiase"/>
    <property type="match status" value="1"/>
</dbReference>
<comment type="caution">
    <text evidence="3">The sequence shown here is derived from an EMBL/GenBank/DDBJ whole genome shotgun (WGS) entry which is preliminary data.</text>
</comment>
<evidence type="ECO:0000256" key="2">
    <source>
        <dbReference type="ARBA" id="ARBA00023295"/>
    </source>
</evidence>
<dbReference type="PROSITE" id="PS00512">
    <property type="entry name" value="ALPHA_GALACTOSIDASE"/>
    <property type="match status" value="1"/>
</dbReference>
<dbReference type="InterPro" id="IPR017853">
    <property type="entry name" value="GH"/>
</dbReference>
<feature type="non-terminal residue" evidence="3">
    <location>
        <position position="104"/>
    </location>
</feature>
<dbReference type="PANTHER" id="PTHR43053:SF3">
    <property type="entry name" value="ALPHA-GALACTOSIDASE C-RELATED"/>
    <property type="match status" value="1"/>
</dbReference>
<dbReference type="PANTHER" id="PTHR43053">
    <property type="entry name" value="GLYCOSIDASE FAMILY 31"/>
    <property type="match status" value="1"/>
</dbReference>
<gene>
    <name evidence="3" type="ORF">GBB84_29470</name>
</gene>
<dbReference type="EMBL" id="WHIY01000249">
    <property type="protein sequence ID" value="MPQ54961.1"/>
    <property type="molecule type" value="Genomic_DNA"/>
</dbReference>
<reference evidence="3 4" key="1">
    <citation type="submission" date="2019-10" db="EMBL/GenBank/DDBJ databases">
        <title>Characterization of a new Citrobacter species.</title>
        <authorList>
            <person name="Goncalves Ribeiro T."/>
            <person name="Izdebski R."/>
            <person name="Urbanowicz P."/>
            <person name="Carmeli Y."/>
            <person name="Gniadkowski M."/>
            <person name="Peixe L."/>
        </authorList>
    </citation>
    <scope>NUCLEOTIDE SEQUENCE [LARGE SCALE GENOMIC DNA]</scope>
    <source>
        <strain evidence="3 4">NMI7905_11</strain>
    </source>
</reference>
<dbReference type="InterPro" id="IPR050985">
    <property type="entry name" value="Alpha-glycosidase_related"/>
</dbReference>
<dbReference type="Gene3D" id="3.20.20.70">
    <property type="entry name" value="Aldolase class I"/>
    <property type="match status" value="1"/>
</dbReference>
<sequence length="104" mass="11954">EAKKVGIELFVLDDGWFGNRFDDNRALGDWVVNEEKLGGSLESLISAIHERGLQFGLWLEPEMISVDSDLYRQHPDWAIQVPDYEHTYSRNQLVLNLANPQVVE</sequence>
<dbReference type="CDD" id="cd14791">
    <property type="entry name" value="GH36"/>
    <property type="match status" value="1"/>
</dbReference>
<dbReference type="InterPro" id="IPR013785">
    <property type="entry name" value="Aldolase_TIM"/>
</dbReference>